<keyword evidence="3" id="KW-1185">Reference proteome</keyword>
<organism evidence="2 3">
    <name type="scientific">Sphaerisporangium corydalis</name>
    <dbReference type="NCBI Taxonomy" id="1441875"/>
    <lineage>
        <taxon>Bacteria</taxon>
        <taxon>Bacillati</taxon>
        <taxon>Actinomycetota</taxon>
        <taxon>Actinomycetes</taxon>
        <taxon>Streptosporangiales</taxon>
        <taxon>Streptosporangiaceae</taxon>
        <taxon>Sphaerisporangium</taxon>
    </lineage>
</organism>
<dbReference type="Proteomes" id="UP001595891">
    <property type="component" value="Unassembled WGS sequence"/>
</dbReference>
<evidence type="ECO:0000259" key="1">
    <source>
        <dbReference type="Pfam" id="PF14062"/>
    </source>
</evidence>
<dbReference type="EMBL" id="JBHSFN010000004">
    <property type="protein sequence ID" value="MFC4586313.1"/>
    <property type="molecule type" value="Genomic_DNA"/>
</dbReference>
<accession>A0ABV9EAM9</accession>
<dbReference type="Pfam" id="PF14062">
    <property type="entry name" value="DUF4253"/>
    <property type="match status" value="1"/>
</dbReference>
<sequence length="283" mass="30675">MIGTGTVEMDDCERRPLPPAVGRLFDDGGEGRTLAVELPAGAVVWPDPTYGQFQARRRPAFWLSQGSVSASLWARLRAEHPNSGLWPVLLEDSVQPWSVGQIAPDAAAEIDNYTVDAFMAEVWADWVERASEEQIEILDPFGAQCPGPAGPGEIQADPGAVADQYATMLATQGTPVGLAAVERGADALAVMGWQGALHHNEWNVPLAAVVRSWEDRFAARLVGLGFNTLDLSVAAPPVTSRHALRVAAEHWAFCPDAIIQGAGTLVDYAEQIRGKHMWSFWWD</sequence>
<feature type="domain" description="DUF4253" evidence="1">
    <location>
        <begin position="176"/>
        <end position="283"/>
    </location>
</feature>
<name>A0ABV9EAM9_9ACTN</name>
<gene>
    <name evidence="2" type="ORF">ACFO8L_09530</name>
</gene>
<reference evidence="3" key="1">
    <citation type="journal article" date="2019" name="Int. J. Syst. Evol. Microbiol.">
        <title>The Global Catalogue of Microorganisms (GCM) 10K type strain sequencing project: providing services to taxonomists for standard genome sequencing and annotation.</title>
        <authorList>
            <consortium name="The Broad Institute Genomics Platform"/>
            <consortium name="The Broad Institute Genome Sequencing Center for Infectious Disease"/>
            <person name="Wu L."/>
            <person name="Ma J."/>
        </authorList>
    </citation>
    <scope>NUCLEOTIDE SEQUENCE [LARGE SCALE GENOMIC DNA]</scope>
    <source>
        <strain evidence="3">CCUG 49560</strain>
    </source>
</reference>
<dbReference type="RefSeq" id="WP_262843654.1">
    <property type="nucleotide sequence ID" value="NZ_JANZYP010000020.1"/>
</dbReference>
<proteinExistence type="predicted"/>
<evidence type="ECO:0000313" key="2">
    <source>
        <dbReference type="EMBL" id="MFC4586313.1"/>
    </source>
</evidence>
<comment type="caution">
    <text evidence="2">The sequence shown here is derived from an EMBL/GenBank/DDBJ whole genome shotgun (WGS) entry which is preliminary data.</text>
</comment>
<protein>
    <submittedName>
        <fullName evidence="2">DUF4253 domain-containing protein</fullName>
    </submittedName>
</protein>
<dbReference type="InterPro" id="IPR025349">
    <property type="entry name" value="DUF4253"/>
</dbReference>
<evidence type="ECO:0000313" key="3">
    <source>
        <dbReference type="Proteomes" id="UP001595891"/>
    </source>
</evidence>